<gene>
    <name evidence="2" type="ORF">NDU88_003309</name>
</gene>
<evidence type="ECO:0000313" key="2">
    <source>
        <dbReference type="EMBL" id="KAJ1207919.1"/>
    </source>
</evidence>
<feature type="compositionally biased region" description="Low complexity" evidence="1">
    <location>
        <begin position="1"/>
        <end position="20"/>
    </location>
</feature>
<evidence type="ECO:0000256" key="1">
    <source>
        <dbReference type="SAM" id="MobiDB-lite"/>
    </source>
</evidence>
<dbReference type="Proteomes" id="UP001066276">
    <property type="component" value="Chromosome 1_2"/>
</dbReference>
<protein>
    <submittedName>
        <fullName evidence="2">Uncharacterized protein</fullName>
    </submittedName>
</protein>
<reference evidence="2" key="1">
    <citation type="journal article" date="2022" name="bioRxiv">
        <title>Sequencing and chromosome-scale assembly of the giantPleurodeles waltlgenome.</title>
        <authorList>
            <person name="Brown T."/>
            <person name="Elewa A."/>
            <person name="Iarovenko S."/>
            <person name="Subramanian E."/>
            <person name="Araus A.J."/>
            <person name="Petzold A."/>
            <person name="Susuki M."/>
            <person name="Suzuki K.-i.T."/>
            <person name="Hayashi T."/>
            <person name="Toyoda A."/>
            <person name="Oliveira C."/>
            <person name="Osipova E."/>
            <person name="Leigh N.D."/>
            <person name="Simon A."/>
            <person name="Yun M.H."/>
        </authorList>
    </citation>
    <scope>NUCLEOTIDE SEQUENCE</scope>
    <source>
        <strain evidence="2">20211129_DDA</strain>
        <tissue evidence="2">Liver</tissue>
    </source>
</reference>
<feature type="region of interest" description="Disordered" evidence="1">
    <location>
        <begin position="1"/>
        <end position="75"/>
    </location>
</feature>
<evidence type="ECO:0000313" key="3">
    <source>
        <dbReference type="Proteomes" id="UP001066276"/>
    </source>
</evidence>
<accession>A0AAV7W1S0</accession>
<dbReference type="EMBL" id="JANPWB010000002">
    <property type="protein sequence ID" value="KAJ1207919.1"/>
    <property type="molecule type" value="Genomic_DNA"/>
</dbReference>
<keyword evidence="3" id="KW-1185">Reference proteome</keyword>
<sequence length="75" mass="8021">MRRSASSSRALLLPPRLSSPDGGLGGQGELRPRALLKRGAFQGPRSLSRPLGREYSGCLPGSWWAGQTAPTKDDM</sequence>
<organism evidence="2 3">
    <name type="scientific">Pleurodeles waltl</name>
    <name type="common">Iberian ribbed newt</name>
    <dbReference type="NCBI Taxonomy" id="8319"/>
    <lineage>
        <taxon>Eukaryota</taxon>
        <taxon>Metazoa</taxon>
        <taxon>Chordata</taxon>
        <taxon>Craniata</taxon>
        <taxon>Vertebrata</taxon>
        <taxon>Euteleostomi</taxon>
        <taxon>Amphibia</taxon>
        <taxon>Batrachia</taxon>
        <taxon>Caudata</taxon>
        <taxon>Salamandroidea</taxon>
        <taxon>Salamandridae</taxon>
        <taxon>Pleurodelinae</taxon>
        <taxon>Pleurodeles</taxon>
    </lineage>
</organism>
<comment type="caution">
    <text evidence="2">The sequence shown here is derived from an EMBL/GenBank/DDBJ whole genome shotgun (WGS) entry which is preliminary data.</text>
</comment>
<dbReference type="AlphaFoldDB" id="A0AAV7W1S0"/>
<proteinExistence type="predicted"/>
<name>A0AAV7W1S0_PLEWA</name>